<keyword evidence="1" id="KW-0472">Membrane</keyword>
<reference evidence="2" key="1">
    <citation type="submission" date="2023-06" db="EMBL/GenBank/DDBJ databases">
        <authorList>
            <consortium name="Lawrence Berkeley National Laboratory"/>
            <person name="Ahrendt S."/>
            <person name="Sahu N."/>
            <person name="Indic B."/>
            <person name="Wong-Bajracharya J."/>
            <person name="Merenyi Z."/>
            <person name="Ke H.-M."/>
            <person name="Monk M."/>
            <person name="Kocsube S."/>
            <person name="Drula E."/>
            <person name="Lipzen A."/>
            <person name="Balint B."/>
            <person name="Henrissat B."/>
            <person name="Andreopoulos B."/>
            <person name="Martin F.M."/>
            <person name="Harder C.B."/>
            <person name="Rigling D."/>
            <person name="Ford K.L."/>
            <person name="Foster G.D."/>
            <person name="Pangilinan J."/>
            <person name="Papanicolaou A."/>
            <person name="Barry K."/>
            <person name="LaButti K."/>
            <person name="Viragh M."/>
            <person name="Koriabine M."/>
            <person name="Yan M."/>
            <person name="Riley R."/>
            <person name="Champramary S."/>
            <person name="Plett K.L."/>
            <person name="Tsai I.J."/>
            <person name="Slot J."/>
            <person name="Sipos G."/>
            <person name="Plett J."/>
            <person name="Nagy L.G."/>
            <person name="Grigoriev I.V."/>
        </authorList>
    </citation>
    <scope>NUCLEOTIDE SEQUENCE</scope>
    <source>
        <strain evidence="2">CCBAS 213</strain>
    </source>
</reference>
<keyword evidence="1" id="KW-0812">Transmembrane</keyword>
<keyword evidence="1" id="KW-1133">Transmembrane helix</keyword>
<keyword evidence="3" id="KW-1185">Reference proteome</keyword>
<protein>
    <submittedName>
        <fullName evidence="2">Uncharacterized protein</fullName>
    </submittedName>
</protein>
<feature type="transmembrane region" description="Helical" evidence="1">
    <location>
        <begin position="101"/>
        <end position="120"/>
    </location>
</feature>
<dbReference type="Proteomes" id="UP001175211">
    <property type="component" value="Unassembled WGS sequence"/>
</dbReference>
<evidence type="ECO:0000313" key="2">
    <source>
        <dbReference type="EMBL" id="KAK0457427.1"/>
    </source>
</evidence>
<name>A0AA39N4A9_ARMTA</name>
<dbReference type="GeneID" id="85365910"/>
<proteinExistence type="predicted"/>
<dbReference type="EMBL" id="JAUEPS010000021">
    <property type="protein sequence ID" value="KAK0457427.1"/>
    <property type="molecule type" value="Genomic_DNA"/>
</dbReference>
<comment type="caution">
    <text evidence="2">The sequence shown here is derived from an EMBL/GenBank/DDBJ whole genome shotgun (WGS) entry which is preliminary data.</text>
</comment>
<dbReference type="RefSeq" id="XP_060329739.1">
    <property type="nucleotide sequence ID" value="XM_060482362.1"/>
</dbReference>
<sequence length="128" mass="14934">MLQLYFGVLHNGLLDIFLRSAIVAQMYILLPWNGLVAMRRVERCSYFNWGFGSRTACLAEPTMFHVFRGSTGQWYCEMQLINVGAYADQAQIQLLYYAQRVLLVCFWLILIEVTRIVLLVDKEWFAVL</sequence>
<gene>
    <name evidence="2" type="ORF">EV420DRAFT_493194</name>
</gene>
<organism evidence="2 3">
    <name type="scientific">Armillaria tabescens</name>
    <name type="common">Ringless honey mushroom</name>
    <name type="synonym">Agaricus tabescens</name>
    <dbReference type="NCBI Taxonomy" id="1929756"/>
    <lineage>
        <taxon>Eukaryota</taxon>
        <taxon>Fungi</taxon>
        <taxon>Dikarya</taxon>
        <taxon>Basidiomycota</taxon>
        <taxon>Agaricomycotina</taxon>
        <taxon>Agaricomycetes</taxon>
        <taxon>Agaricomycetidae</taxon>
        <taxon>Agaricales</taxon>
        <taxon>Marasmiineae</taxon>
        <taxon>Physalacriaceae</taxon>
        <taxon>Desarmillaria</taxon>
    </lineage>
</organism>
<accession>A0AA39N4A9</accession>
<evidence type="ECO:0000313" key="3">
    <source>
        <dbReference type="Proteomes" id="UP001175211"/>
    </source>
</evidence>
<feature type="transmembrane region" description="Helical" evidence="1">
    <location>
        <begin position="12"/>
        <end position="30"/>
    </location>
</feature>
<dbReference type="AlphaFoldDB" id="A0AA39N4A9"/>
<evidence type="ECO:0000256" key="1">
    <source>
        <dbReference type="SAM" id="Phobius"/>
    </source>
</evidence>